<feature type="compositionally biased region" description="Low complexity" evidence="1">
    <location>
        <begin position="1"/>
        <end position="15"/>
    </location>
</feature>
<accession>A0A0A8Y5N4</accession>
<evidence type="ECO:0000256" key="1">
    <source>
        <dbReference type="SAM" id="MobiDB-lite"/>
    </source>
</evidence>
<protein>
    <submittedName>
        <fullName evidence="2">Uncharacterized protein</fullName>
    </submittedName>
</protein>
<sequence>MRGAAPAVPRAGGRPVPRRRRLPWTRARSPRRGAALGCCTTSLAEAGAWAWRRHLAVVAASESLQMAAASVASEFAQAERAAPPPYLHPPPPQGERLLDVAVLRWWP</sequence>
<dbReference type="AlphaFoldDB" id="A0A0A8Y5N4"/>
<name>A0A0A8Y5N4_ARUDO</name>
<organism evidence="2">
    <name type="scientific">Arundo donax</name>
    <name type="common">Giant reed</name>
    <name type="synonym">Donax arundinaceus</name>
    <dbReference type="NCBI Taxonomy" id="35708"/>
    <lineage>
        <taxon>Eukaryota</taxon>
        <taxon>Viridiplantae</taxon>
        <taxon>Streptophyta</taxon>
        <taxon>Embryophyta</taxon>
        <taxon>Tracheophyta</taxon>
        <taxon>Spermatophyta</taxon>
        <taxon>Magnoliopsida</taxon>
        <taxon>Liliopsida</taxon>
        <taxon>Poales</taxon>
        <taxon>Poaceae</taxon>
        <taxon>PACMAD clade</taxon>
        <taxon>Arundinoideae</taxon>
        <taxon>Arundineae</taxon>
        <taxon>Arundo</taxon>
    </lineage>
</organism>
<feature type="compositionally biased region" description="Basic residues" evidence="1">
    <location>
        <begin position="16"/>
        <end position="28"/>
    </location>
</feature>
<feature type="region of interest" description="Disordered" evidence="1">
    <location>
        <begin position="1"/>
        <end position="28"/>
    </location>
</feature>
<evidence type="ECO:0000313" key="2">
    <source>
        <dbReference type="EMBL" id="JAD19282.1"/>
    </source>
</evidence>
<proteinExistence type="predicted"/>
<dbReference type="EMBL" id="GBRH01278613">
    <property type="protein sequence ID" value="JAD19282.1"/>
    <property type="molecule type" value="Transcribed_RNA"/>
</dbReference>
<reference evidence="2" key="2">
    <citation type="journal article" date="2015" name="Data Brief">
        <title>Shoot transcriptome of the giant reed, Arundo donax.</title>
        <authorList>
            <person name="Barrero R.A."/>
            <person name="Guerrero F.D."/>
            <person name="Moolhuijzen P."/>
            <person name="Goolsby J.A."/>
            <person name="Tidwell J."/>
            <person name="Bellgard S.E."/>
            <person name="Bellgard M.I."/>
        </authorList>
    </citation>
    <scope>NUCLEOTIDE SEQUENCE</scope>
    <source>
        <tissue evidence="2">Shoot tissue taken approximately 20 cm above the soil surface</tissue>
    </source>
</reference>
<reference evidence="2" key="1">
    <citation type="submission" date="2014-09" db="EMBL/GenBank/DDBJ databases">
        <authorList>
            <person name="Magalhaes I.L.F."/>
            <person name="Oliveira U."/>
            <person name="Santos F.R."/>
            <person name="Vidigal T.H.D.A."/>
            <person name="Brescovit A.D."/>
            <person name="Santos A.J."/>
        </authorList>
    </citation>
    <scope>NUCLEOTIDE SEQUENCE</scope>
    <source>
        <tissue evidence="2">Shoot tissue taken approximately 20 cm above the soil surface</tissue>
    </source>
</reference>